<dbReference type="RefSeq" id="WP_106024056.1">
    <property type="nucleotide sequence ID" value="NZ_PVXN01000011.1"/>
</dbReference>
<reference evidence="2 3" key="1">
    <citation type="submission" date="2018-03" db="EMBL/GenBank/DDBJ databases">
        <title>Genome sequence of Clostridium thermopalmarium DSM 5974.</title>
        <authorList>
            <person name="Poehlein A."/>
            <person name="Daniel R."/>
        </authorList>
    </citation>
    <scope>NUCLEOTIDE SEQUENCE [LARGE SCALE GENOMIC DNA]</scope>
    <source>
        <strain evidence="2 3">DSM 5974</strain>
    </source>
</reference>
<gene>
    <name evidence="2" type="ORF">CPAL_05690</name>
</gene>
<dbReference type="Proteomes" id="UP000239614">
    <property type="component" value="Unassembled WGS sequence"/>
</dbReference>
<organism evidence="2 3">
    <name type="scientific">Clostridium thermopalmarium DSM 5974</name>
    <dbReference type="NCBI Taxonomy" id="1121340"/>
    <lineage>
        <taxon>Bacteria</taxon>
        <taxon>Bacillati</taxon>
        <taxon>Bacillota</taxon>
        <taxon>Clostridia</taxon>
        <taxon>Eubacteriales</taxon>
        <taxon>Clostridiaceae</taxon>
        <taxon>Clostridium</taxon>
    </lineage>
</organism>
<protein>
    <submittedName>
        <fullName evidence="2">Uncharacterized protein</fullName>
    </submittedName>
</protein>
<sequence>MEYKLNKIEPETYRIVNDATREGKVHGSKDSSKVNRDKKEKQQQNTKSFKKELAKQTKKKKIFVDAVKIKKVNIEASKAETNLVQGRFLDTKR</sequence>
<evidence type="ECO:0000313" key="2">
    <source>
        <dbReference type="EMBL" id="PRR75380.1"/>
    </source>
</evidence>
<dbReference type="EMBL" id="PVXN01000011">
    <property type="protein sequence ID" value="PRR75380.1"/>
    <property type="molecule type" value="Genomic_DNA"/>
</dbReference>
<keyword evidence="3" id="KW-1185">Reference proteome</keyword>
<feature type="compositionally biased region" description="Basic and acidic residues" evidence="1">
    <location>
        <begin position="19"/>
        <end position="42"/>
    </location>
</feature>
<dbReference type="OrthoDB" id="1935644at2"/>
<evidence type="ECO:0000256" key="1">
    <source>
        <dbReference type="SAM" id="MobiDB-lite"/>
    </source>
</evidence>
<accession>A0A2T0AX48</accession>
<dbReference type="AlphaFoldDB" id="A0A2T0AX48"/>
<proteinExistence type="predicted"/>
<feature type="region of interest" description="Disordered" evidence="1">
    <location>
        <begin position="16"/>
        <end position="58"/>
    </location>
</feature>
<name>A0A2T0AX48_9CLOT</name>
<evidence type="ECO:0000313" key="3">
    <source>
        <dbReference type="Proteomes" id="UP000239614"/>
    </source>
</evidence>
<comment type="caution">
    <text evidence="2">The sequence shown here is derived from an EMBL/GenBank/DDBJ whole genome shotgun (WGS) entry which is preliminary data.</text>
</comment>